<protein>
    <submittedName>
        <fullName evidence="1">Uncharacterized protein</fullName>
    </submittedName>
</protein>
<proteinExistence type="predicted"/>
<name>A0A097EX47_9CAUD</name>
<dbReference type="KEGG" id="vg:22111124"/>
<evidence type="ECO:0000313" key="2">
    <source>
        <dbReference type="Proteomes" id="UP000029889"/>
    </source>
</evidence>
<dbReference type="RefSeq" id="YP_009101678.1">
    <property type="nucleotide sequence ID" value="NC_025447.1"/>
</dbReference>
<dbReference type="Proteomes" id="UP000029889">
    <property type="component" value="Segment"/>
</dbReference>
<organism evidence="1 2">
    <name type="scientific">Escherichia phage 121Q</name>
    <dbReference type="NCBI Taxonomy" id="1555202"/>
    <lineage>
        <taxon>Viruses</taxon>
        <taxon>Duplodnaviria</taxon>
        <taxon>Heunggongvirae</taxon>
        <taxon>Uroviricota</taxon>
        <taxon>Caudoviricetes</taxon>
        <taxon>Asteriusvirus</taxon>
        <taxon>Asteriusvirus av121Q</taxon>
    </lineage>
</organism>
<accession>A0A097EX47</accession>
<dbReference type="GeneID" id="22111124"/>
<keyword evidence="2" id="KW-1185">Reference proteome</keyword>
<gene>
    <name evidence="1" type="primary">84</name>
    <name evidence="1" type="ORF">PBI_121Q_84</name>
</gene>
<reference evidence="1 2" key="1">
    <citation type="submission" date="2014-09" db="EMBL/GenBank/DDBJ databases">
        <authorList>
            <person name="Lapin J.S."/>
            <person name="Pope W.H."/>
            <person name="Hua J."/>
            <person name="Ford M.E."/>
            <person name="Conway J.F."/>
            <person name="Hatfull G.F."/>
            <person name="Hendrix R.W."/>
        </authorList>
    </citation>
    <scope>NUCLEOTIDE SEQUENCE [LARGE SCALE GENOMIC DNA]</scope>
</reference>
<dbReference type="EMBL" id="KM507819">
    <property type="protein sequence ID" value="AIT13981.1"/>
    <property type="molecule type" value="Genomic_DNA"/>
</dbReference>
<evidence type="ECO:0000313" key="1">
    <source>
        <dbReference type="EMBL" id="AIT13981.1"/>
    </source>
</evidence>
<sequence>MSLDLHNELKYFLDLDISELNHHVNHMTSTVWWSNDQDDPIIQLSDESSIMRFYKINYKKNIKITYVPYKNILLVETLNPSSLLKITDLDTLQTSESLFQRSLVDDLGGITFEDILQLKNMYSELLEIKNTLVMGN</sequence>